<accession>A0A1F8B5G4</accession>
<dbReference type="CDD" id="cd03801">
    <property type="entry name" value="GT4_PimA-like"/>
    <property type="match status" value="1"/>
</dbReference>
<dbReference type="SUPFAM" id="SSF53756">
    <property type="entry name" value="UDP-Glycosyltransferase/glycogen phosphorylase"/>
    <property type="match status" value="1"/>
</dbReference>
<dbReference type="STRING" id="1802517.A2892_05470"/>
<evidence type="ECO:0000313" key="2">
    <source>
        <dbReference type="EMBL" id="OGM59283.1"/>
    </source>
</evidence>
<dbReference type="EMBL" id="MGHD01000022">
    <property type="protein sequence ID" value="OGM59283.1"/>
    <property type="molecule type" value="Genomic_DNA"/>
</dbReference>
<evidence type="ECO:0000313" key="3">
    <source>
        <dbReference type="Proteomes" id="UP000176404"/>
    </source>
</evidence>
<dbReference type="Proteomes" id="UP000176404">
    <property type="component" value="Unassembled WGS sequence"/>
</dbReference>
<evidence type="ECO:0000259" key="1">
    <source>
        <dbReference type="Pfam" id="PF13439"/>
    </source>
</evidence>
<dbReference type="InterPro" id="IPR050194">
    <property type="entry name" value="Glycosyltransferase_grp1"/>
</dbReference>
<feature type="domain" description="Glycosyltransferase subfamily 4-like N-terminal" evidence="1">
    <location>
        <begin position="16"/>
        <end position="176"/>
    </location>
</feature>
<organism evidence="2 3">
    <name type="scientific">Candidatus Woesebacteria bacterium RIFCSPLOWO2_01_FULL_39_10b</name>
    <dbReference type="NCBI Taxonomy" id="1802517"/>
    <lineage>
        <taxon>Bacteria</taxon>
        <taxon>Candidatus Woeseibacteriota</taxon>
    </lineage>
</organism>
<comment type="caution">
    <text evidence="2">The sequence shown here is derived from an EMBL/GenBank/DDBJ whole genome shotgun (WGS) entry which is preliminary data.</text>
</comment>
<dbReference type="GO" id="GO:0016757">
    <property type="term" value="F:glycosyltransferase activity"/>
    <property type="evidence" value="ECO:0007669"/>
    <property type="project" value="TreeGrafter"/>
</dbReference>
<name>A0A1F8B5G4_9BACT</name>
<dbReference type="PANTHER" id="PTHR45947">
    <property type="entry name" value="SULFOQUINOVOSYL TRANSFERASE SQD2"/>
    <property type="match status" value="1"/>
</dbReference>
<dbReference type="Pfam" id="PF13439">
    <property type="entry name" value="Glyco_transf_4"/>
    <property type="match status" value="1"/>
</dbReference>
<proteinExistence type="predicted"/>
<dbReference type="Pfam" id="PF13692">
    <property type="entry name" value="Glyco_trans_1_4"/>
    <property type="match status" value="1"/>
</dbReference>
<dbReference type="Gene3D" id="3.40.50.2000">
    <property type="entry name" value="Glycogen Phosphorylase B"/>
    <property type="match status" value="2"/>
</dbReference>
<reference evidence="2 3" key="1">
    <citation type="journal article" date="2016" name="Nat. Commun.">
        <title>Thousands of microbial genomes shed light on interconnected biogeochemical processes in an aquifer system.</title>
        <authorList>
            <person name="Anantharaman K."/>
            <person name="Brown C.T."/>
            <person name="Hug L.A."/>
            <person name="Sharon I."/>
            <person name="Castelle C.J."/>
            <person name="Probst A.J."/>
            <person name="Thomas B.C."/>
            <person name="Singh A."/>
            <person name="Wilkins M.J."/>
            <person name="Karaoz U."/>
            <person name="Brodie E.L."/>
            <person name="Williams K.H."/>
            <person name="Hubbard S.S."/>
            <person name="Banfield J.F."/>
        </authorList>
    </citation>
    <scope>NUCLEOTIDE SEQUENCE [LARGE SCALE GENOMIC DNA]</scope>
</reference>
<protein>
    <recommendedName>
        <fullName evidence="1">Glycosyltransferase subfamily 4-like N-terminal domain-containing protein</fullName>
    </recommendedName>
</protein>
<dbReference type="AlphaFoldDB" id="A0A1F8B5G4"/>
<gene>
    <name evidence="2" type="ORF">A2892_05470</name>
</gene>
<sequence>MKIAILSFYCGYLERGAENWTLQFASRLSKSHEVCVFQNGPSGVSKEYKVVSTNISINWKKKDSPGILTRRLFIDYKSRLIALFSLKVIPVLFKGKYDLLIPINGGWQPAFMRLLTWLQRKKMIIVGHAGIGWDDANNLWTFPDCFVALSTQVKNWAKKINPFVKTVYIPNGVDSDKFKPQGVKKVIKLAKPIILCVSALEKTKRVDLIIKAVSKLKKASLLVVGDGIEREKLDNLGKKVLGKRFLLRKFKFDEMPSVYRSVDVFTSASRPEYSFEMVLLEAMATNLPVVANNDPIRAQIVRDAGILTDPTDVERCSEAVQKALCTDWNVRPRKQAEKFSLDKIVEKYDALFKEL</sequence>
<dbReference type="InterPro" id="IPR028098">
    <property type="entry name" value="Glyco_trans_4-like_N"/>
</dbReference>
<dbReference type="PANTHER" id="PTHR45947:SF3">
    <property type="entry name" value="SULFOQUINOVOSYL TRANSFERASE SQD2"/>
    <property type="match status" value="1"/>
</dbReference>